<reference evidence="1" key="1">
    <citation type="submission" date="2019-11" db="EMBL/GenBank/DDBJ databases">
        <title>Genome sequences of 17 halophilic strains isolated from different environments.</title>
        <authorList>
            <person name="Furrow R.E."/>
        </authorList>
    </citation>
    <scope>NUCLEOTIDE SEQUENCE</scope>
    <source>
        <strain evidence="1">22510_22_Filter</strain>
    </source>
</reference>
<proteinExistence type="predicted"/>
<sequence length="156" mass="18650">MELREKEEEVIPFKKVNIVLMVFLTILTIGIYTAYWFINRKNTLDSFSKKNYIPSKWWYAFLIYLSISFVYTFLGGFLFSGFGLAILDSIDTIITFYFVGLLYYSVFRLKEMIEAQAKEANIKSWLLVLFNLWYIQYKINSLNELRRDPREEDSYA</sequence>
<evidence type="ECO:0000313" key="2">
    <source>
        <dbReference type="Proteomes" id="UP000466692"/>
    </source>
</evidence>
<dbReference type="Proteomes" id="UP000466692">
    <property type="component" value="Unassembled WGS sequence"/>
</dbReference>
<evidence type="ECO:0000313" key="1">
    <source>
        <dbReference type="EMBL" id="MYL55708.1"/>
    </source>
</evidence>
<accession>A0ACC7VJV5</accession>
<organism evidence="1 2">
    <name type="scientific">Pontibacillus yanchengensis</name>
    <dbReference type="NCBI Taxonomy" id="462910"/>
    <lineage>
        <taxon>Bacteria</taxon>
        <taxon>Bacillati</taxon>
        <taxon>Bacillota</taxon>
        <taxon>Bacilli</taxon>
        <taxon>Bacillales</taxon>
        <taxon>Bacillaceae</taxon>
        <taxon>Pontibacillus</taxon>
    </lineage>
</organism>
<protein>
    <submittedName>
        <fullName evidence="1">DUF4234 domain-containing protein</fullName>
    </submittedName>
</protein>
<name>A0ACC7VJV5_9BACI</name>
<dbReference type="EMBL" id="WMEU01000013">
    <property type="protein sequence ID" value="MYL55708.1"/>
    <property type="molecule type" value="Genomic_DNA"/>
</dbReference>
<comment type="caution">
    <text evidence="1">The sequence shown here is derived from an EMBL/GenBank/DDBJ whole genome shotgun (WGS) entry which is preliminary data.</text>
</comment>
<gene>
    <name evidence="1" type="ORF">GLW08_20615</name>
</gene>
<keyword evidence="2" id="KW-1185">Reference proteome</keyword>